<evidence type="ECO:0000313" key="2">
    <source>
        <dbReference type="EMBL" id="GAG49161.1"/>
    </source>
</evidence>
<proteinExistence type="predicted"/>
<dbReference type="EMBL" id="BARS01050517">
    <property type="protein sequence ID" value="GAG49161.1"/>
    <property type="molecule type" value="Genomic_DNA"/>
</dbReference>
<organism evidence="2">
    <name type="scientific">marine sediment metagenome</name>
    <dbReference type="NCBI Taxonomy" id="412755"/>
    <lineage>
        <taxon>unclassified sequences</taxon>
        <taxon>metagenomes</taxon>
        <taxon>ecological metagenomes</taxon>
    </lineage>
</organism>
<feature type="transmembrane region" description="Helical" evidence="1">
    <location>
        <begin position="6"/>
        <end position="26"/>
    </location>
</feature>
<gene>
    <name evidence="2" type="ORF">S01H1_75404</name>
</gene>
<name>X0ZLM4_9ZZZZ</name>
<comment type="caution">
    <text evidence="2">The sequence shown here is derived from an EMBL/GenBank/DDBJ whole genome shotgun (WGS) entry which is preliminary data.</text>
</comment>
<accession>X0ZLM4</accession>
<protein>
    <submittedName>
        <fullName evidence="2">Uncharacterized protein</fullName>
    </submittedName>
</protein>
<keyword evidence="1" id="KW-1133">Transmembrane helix</keyword>
<evidence type="ECO:0000256" key="1">
    <source>
        <dbReference type="SAM" id="Phobius"/>
    </source>
</evidence>
<reference evidence="2" key="1">
    <citation type="journal article" date="2014" name="Front. Microbiol.">
        <title>High frequency of phylogenetically diverse reductive dehalogenase-homologous genes in deep subseafloor sedimentary metagenomes.</title>
        <authorList>
            <person name="Kawai M."/>
            <person name="Futagami T."/>
            <person name="Toyoda A."/>
            <person name="Takaki Y."/>
            <person name="Nishi S."/>
            <person name="Hori S."/>
            <person name="Arai W."/>
            <person name="Tsubouchi T."/>
            <person name="Morono Y."/>
            <person name="Uchiyama I."/>
            <person name="Ito T."/>
            <person name="Fujiyama A."/>
            <person name="Inagaki F."/>
            <person name="Takami H."/>
        </authorList>
    </citation>
    <scope>NUCLEOTIDE SEQUENCE</scope>
    <source>
        <strain evidence="2">Expedition CK06-06</strain>
    </source>
</reference>
<feature type="transmembrane region" description="Helical" evidence="1">
    <location>
        <begin position="38"/>
        <end position="63"/>
    </location>
</feature>
<keyword evidence="1" id="KW-0812">Transmembrane</keyword>
<keyword evidence="1" id="KW-0472">Membrane</keyword>
<sequence>MDIPIEYVAIIGIFIGVLIRTILPYLKKISAGEDIKFNFKYVATALVLVITAGITTLIIFPSFSIPEGTAFAVFIVALLSGWGANDVLNRIVTN</sequence>
<dbReference type="AlphaFoldDB" id="X0ZLM4"/>
<feature type="transmembrane region" description="Helical" evidence="1">
    <location>
        <begin position="69"/>
        <end position="88"/>
    </location>
</feature>